<name>A0A560JPL1_9PROT</name>
<organism evidence="1 2">
    <name type="scientific">Nitrospirillum amazonense</name>
    <dbReference type="NCBI Taxonomy" id="28077"/>
    <lineage>
        <taxon>Bacteria</taxon>
        <taxon>Pseudomonadati</taxon>
        <taxon>Pseudomonadota</taxon>
        <taxon>Alphaproteobacteria</taxon>
        <taxon>Rhodospirillales</taxon>
        <taxon>Azospirillaceae</taxon>
        <taxon>Nitrospirillum</taxon>
    </lineage>
</organism>
<dbReference type="Proteomes" id="UP000320516">
    <property type="component" value="Unassembled WGS sequence"/>
</dbReference>
<reference evidence="1 2" key="1">
    <citation type="submission" date="2019-06" db="EMBL/GenBank/DDBJ databases">
        <title>Genomic Encyclopedia of Type Strains, Phase IV (KMG-V): Genome sequencing to study the core and pangenomes of soil and plant-associated prokaryotes.</title>
        <authorList>
            <person name="Whitman W."/>
        </authorList>
    </citation>
    <scope>NUCLEOTIDE SEQUENCE [LARGE SCALE GENOMIC DNA]</scope>
    <source>
        <strain evidence="1 2">BR 12005</strain>
    </source>
</reference>
<dbReference type="EMBL" id="VITV01000005">
    <property type="protein sequence ID" value="TWB73092.1"/>
    <property type="molecule type" value="Genomic_DNA"/>
</dbReference>
<dbReference type="AlphaFoldDB" id="A0A560JPL1"/>
<evidence type="ECO:0000313" key="1">
    <source>
        <dbReference type="EMBL" id="TWB73092.1"/>
    </source>
</evidence>
<evidence type="ECO:0000313" key="2">
    <source>
        <dbReference type="Proteomes" id="UP000320516"/>
    </source>
</evidence>
<protein>
    <submittedName>
        <fullName evidence="1">Uncharacterized protein</fullName>
    </submittedName>
</protein>
<proteinExistence type="predicted"/>
<accession>A0A560JPL1</accession>
<dbReference type="RefSeq" id="WP_211106959.1">
    <property type="nucleotide sequence ID" value="NZ_JARPAF010000002.1"/>
</dbReference>
<comment type="caution">
    <text evidence="1">The sequence shown here is derived from an EMBL/GenBank/DDBJ whole genome shotgun (WGS) entry which is preliminary data.</text>
</comment>
<sequence length="104" mass="10849">MTADTLDGRARLSIELALTAGTPDPRQDAAARALGMSGAEIDAARQGRSFDVRTSLALALALATEDLRQDRRARALKAGIPEAACREIEALARQAGTGGGPRHV</sequence>
<gene>
    <name evidence="1" type="ORF">FBZ87_10511</name>
</gene>